<accession>M1TUM7</accession>
<name>M1TUM7_9CAUD</name>
<protein>
    <submittedName>
        <fullName evidence="1">Uncharacterized protein</fullName>
    </submittedName>
</protein>
<gene>
    <name evidence="1" type="ORF">CYXG_00065</name>
</gene>
<sequence>MDSEDQLIPVEGHEGWFRDPSSNAVINCDVKAYDDYIAKYEARQKKKLADNALQNDVNLLKSEMSDIKDLLQLLLNKPSS</sequence>
<dbReference type="KEGG" id="vg:15013487"/>
<evidence type="ECO:0000313" key="1">
    <source>
        <dbReference type="EMBL" id="AGG54129.1"/>
    </source>
</evidence>
<reference evidence="1 2" key="1">
    <citation type="submission" date="2010-03" db="EMBL/GenBank/DDBJ databases">
        <title>The Genome Sequence of Cyanophage S-SSM4.</title>
        <authorList>
            <consortium name="The Broad Institute Genome Sequencing Platform"/>
            <person name="Henn M.R."/>
            <person name="Sullivan M.S."/>
            <person name="Osburne M.S."/>
            <person name="Levin J."/>
            <person name="Malboeuf C."/>
            <person name="Casali M."/>
            <person name="Russ C."/>
            <person name="Lennon N."/>
            <person name="Erlich R."/>
            <person name="Young S.K."/>
            <person name="Koehrsen M."/>
            <person name="Yandava C."/>
            <person name="Zeng Q."/>
            <person name="Alvarado L."/>
            <person name="Anderson S."/>
            <person name="Berlin A."/>
            <person name="Borenstein D."/>
            <person name="Chen Z."/>
            <person name="Engels R."/>
            <person name="Freedman E."/>
            <person name="Gellesch M."/>
            <person name="Goldberg J."/>
            <person name="Green L."/>
            <person name="Griggs A."/>
            <person name="Gujja S."/>
            <person name="Heiman D."/>
            <person name="Hepburn T."/>
            <person name="Howarth C."/>
            <person name="Jen D."/>
            <person name="Larson L."/>
            <person name="Lewis B."/>
            <person name="Mehta T."/>
            <person name="Park D."/>
            <person name="Pearson M."/>
            <person name="Roberts A."/>
            <person name="Ryan E."/>
            <person name="Saif S."/>
            <person name="Shea T."/>
            <person name="Shenoy N."/>
            <person name="Sisk P."/>
            <person name="Stolte C."/>
            <person name="Sykes S."/>
            <person name="Walk T."/>
            <person name="White J."/>
            <person name="Yu Q."/>
            <person name="Coleman M.L."/>
            <person name="Huang K.H."/>
            <person name="Weigele P.R."/>
            <person name="DeFrancesco A.S."/>
            <person name="Kern S.E."/>
            <person name="Thompson L.R."/>
            <person name="Fu R."/>
            <person name="Hombeck B."/>
            <person name="Chisholm S.W."/>
            <person name="Haas B."/>
            <person name="Nusbaum C."/>
            <person name="Galagan J."/>
            <person name="Birren B."/>
        </authorList>
    </citation>
    <scope>NUCLEOTIDE SEQUENCE [LARGE SCALE GENOMIC DNA]</scope>
    <source>
        <strain evidence="1 2">S-SSM4</strain>
    </source>
</reference>
<dbReference type="RefSeq" id="YP_007677254.1">
    <property type="nucleotide sequence ID" value="NC_020875.1"/>
</dbReference>
<dbReference type="EMBL" id="HQ316583">
    <property type="protein sequence ID" value="AGG54129.1"/>
    <property type="molecule type" value="Genomic_DNA"/>
</dbReference>
<keyword evidence="2" id="KW-1185">Reference proteome</keyword>
<proteinExistence type="predicted"/>
<evidence type="ECO:0000313" key="2">
    <source>
        <dbReference type="Proteomes" id="UP000203282"/>
    </source>
</evidence>
<organism evidence="1 2">
    <name type="scientific">Synechococcus phage S-SSM4</name>
    <dbReference type="NCBI Taxonomy" id="536466"/>
    <lineage>
        <taxon>Viruses</taxon>
        <taxon>Duplodnaviria</taxon>
        <taxon>Heunggongvirae</taxon>
        <taxon>Uroviricota</taxon>
        <taxon>Caudoviricetes</taxon>
        <taxon>Pantevenvirales</taxon>
        <taxon>Kyanoviridae</taxon>
        <taxon>Greenvirus</taxon>
        <taxon>Greenvirus ssm4</taxon>
    </lineage>
</organism>
<dbReference type="GeneID" id="15013487"/>
<dbReference type="OrthoDB" id="25834at10239"/>
<dbReference type="Proteomes" id="UP000203282">
    <property type="component" value="Segment"/>
</dbReference>